<reference evidence="1" key="1">
    <citation type="submission" date="2022-08" db="EMBL/GenBank/DDBJ databases">
        <title>Alicyclobacillus fastidiosus DSM 17978, complete genome.</title>
        <authorList>
            <person name="Wang Q."/>
            <person name="Cai R."/>
            <person name="Wang Z."/>
        </authorList>
    </citation>
    <scope>NUCLEOTIDE SEQUENCE</scope>
    <source>
        <strain evidence="1">DSM 17978</strain>
    </source>
</reference>
<dbReference type="EMBL" id="CP104067">
    <property type="protein sequence ID" value="WAH42659.1"/>
    <property type="molecule type" value="Genomic_DNA"/>
</dbReference>
<organism evidence="1 2">
    <name type="scientific">Alicyclobacillus fastidiosus</name>
    <dbReference type="NCBI Taxonomy" id="392011"/>
    <lineage>
        <taxon>Bacteria</taxon>
        <taxon>Bacillati</taxon>
        <taxon>Bacillota</taxon>
        <taxon>Bacilli</taxon>
        <taxon>Bacillales</taxon>
        <taxon>Alicyclobacillaceae</taxon>
        <taxon>Alicyclobacillus</taxon>
    </lineage>
</organism>
<gene>
    <name evidence="1" type="ORF">NZD89_04240</name>
</gene>
<sequence>MERENTTHRIQRTPITQKQWRANWRKRYEWYVQQQWDAKPTVVLVNVTGQKEDTIHPPKGTVVCRTVDDVRRALRSQG</sequence>
<protein>
    <submittedName>
        <fullName evidence="1">Uncharacterized protein</fullName>
    </submittedName>
</protein>
<evidence type="ECO:0000313" key="2">
    <source>
        <dbReference type="Proteomes" id="UP001164761"/>
    </source>
</evidence>
<keyword evidence="2" id="KW-1185">Reference proteome</keyword>
<proteinExistence type="predicted"/>
<name>A0ABY6ZKP6_9BACL</name>
<dbReference type="Proteomes" id="UP001164761">
    <property type="component" value="Chromosome"/>
</dbReference>
<dbReference type="RefSeq" id="WP_268006532.1">
    <property type="nucleotide sequence ID" value="NZ_BSUT01000001.1"/>
</dbReference>
<accession>A0ABY6ZKP6</accession>
<evidence type="ECO:0000313" key="1">
    <source>
        <dbReference type="EMBL" id="WAH42659.1"/>
    </source>
</evidence>